<protein>
    <submittedName>
        <fullName evidence="2">Agmatine deiminase family protein</fullName>
    </submittedName>
</protein>
<evidence type="ECO:0000313" key="3">
    <source>
        <dbReference type="Proteomes" id="UP000823865"/>
    </source>
</evidence>
<dbReference type="GO" id="GO:0009446">
    <property type="term" value="P:putrescine biosynthetic process"/>
    <property type="evidence" value="ECO:0007669"/>
    <property type="project" value="InterPro"/>
</dbReference>
<dbReference type="Pfam" id="PF04371">
    <property type="entry name" value="PAD_porph"/>
    <property type="match status" value="1"/>
</dbReference>
<comment type="caution">
    <text evidence="2">The sequence shown here is derived from an EMBL/GenBank/DDBJ whole genome shotgun (WGS) entry which is preliminary data.</text>
</comment>
<reference evidence="2" key="1">
    <citation type="journal article" date="2021" name="PeerJ">
        <title>Extensive microbial diversity within the chicken gut microbiome revealed by metagenomics and culture.</title>
        <authorList>
            <person name="Gilroy R."/>
            <person name="Ravi A."/>
            <person name="Getino M."/>
            <person name="Pursley I."/>
            <person name="Horton D.L."/>
            <person name="Alikhan N.F."/>
            <person name="Baker D."/>
            <person name="Gharbi K."/>
            <person name="Hall N."/>
            <person name="Watson M."/>
            <person name="Adriaenssens E.M."/>
            <person name="Foster-Nyarko E."/>
            <person name="Jarju S."/>
            <person name="Secka A."/>
            <person name="Antonio M."/>
            <person name="Oren A."/>
            <person name="Chaudhuri R.R."/>
            <person name="La Ragione R."/>
            <person name="Hildebrand F."/>
            <person name="Pallen M.J."/>
        </authorList>
    </citation>
    <scope>NUCLEOTIDE SEQUENCE</scope>
    <source>
        <strain evidence="2">G3-2149</strain>
    </source>
</reference>
<evidence type="ECO:0000313" key="2">
    <source>
        <dbReference type="EMBL" id="MBU3853177.1"/>
    </source>
</evidence>
<dbReference type="PANTHER" id="PTHR31377">
    <property type="entry name" value="AGMATINE DEIMINASE-RELATED"/>
    <property type="match status" value="1"/>
</dbReference>
<dbReference type="EMBL" id="JAHLFU010000098">
    <property type="protein sequence ID" value="MBU3853177.1"/>
    <property type="molecule type" value="Genomic_DNA"/>
</dbReference>
<gene>
    <name evidence="2" type="ORF">H9789_05065</name>
</gene>
<proteinExistence type="predicted"/>
<sequence length="281" mass="32908">MIPDYQANFVYVSLWLQKDYKEVYTNLITILSKYNINHQIIPDTKDVWCRDYMPLQLDEDRFLCYRYMPDYLLKNSCNRRYITDSLEVSQKMGLPIKESSLVIDGGNVVKVGDKVIMTEKVFAENPGVSSKWLKRKLQNHLECEVVFIPWDRYEIYGHSDGVVKPISDSAVLMTNYHDYDDSYAEEVVKRLSKKFNLEFLSYQVRKPNRLNWAYINFLTVKNLIVLPCLGIEEDQQALTQIRQYFPDDTIEQVNITSLIKHGGGLNCVTWCRYIPSTHLGD</sequence>
<dbReference type="GO" id="GO:0047632">
    <property type="term" value="F:agmatine deiminase activity"/>
    <property type="evidence" value="ECO:0007669"/>
    <property type="project" value="TreeGrafter"/>
</dbReference>
<dbReference type="Proteomes" id="UP000823865">
    <property type="component" value="Unassembled WGS sequence"/>
</dbReference>
<dbReference type="AlphaFoldDB" id="A0A9E2P125"/>
<dbReference type="Gene3D" id="3.75.10.10">
    <property type="entry name" value="L-arginine/glycine Amidinotransferase, Chain A"/>
    <property type="match status" value="1"/>
</dbReference>
<dbReference type="GO" id="GO:0004668">
    <property type="term" value="F:protein-arginine deiminase activity"/>
    <property type="evidence" value="ECO:0007669"/>
    <property type="project" value="InterPro"/>
</dbReference>
<dbReference type="InterPro" id="IPR007466">
    <property type="entry name" value="Peptidyl-Arg-deiminase_porph"/>
</dbReference>
<organism evidence="2 3">
    <name type="scientific">Candidatus Paraprevotella stercoravium</name>
    <dbReference type="NCBI Taxonomy" id="2838725"/>
    <lineage>
        <taxon>Bacteria</taxon>
        <taxon>Pseudomonadati</taxon>
        <taxon>Bacteroidota</taxon>
        <taxon>Bacteroidia</taxon>
        <taxon>Bacteroidales</taxon>
        <taxon>Prevotellaceae</taxon>
        <taxon>Paraprevotella</taxon>
    </lineage>
</organism>
<name>A0A9E2P125_9BACT</name>
<reference evidence="2" key="2">
    <citation type="submission" date="2021-04" db="EMBL/GenBank/DDBJ databases">
        <authorList>
            <person name="Gilroy R."/>
        </authorList>
    </citation>
    <scope>NUCLEOTIDE SEQUENCE</scope>
    <source>
        <strain evidence="2">G3-2149</strain>
    </source>
</reference>
<dbReference type="SUPFAM" id="SSF55909">
    <property type="entry name" value="Pentein"/>
    <property type="match status" value="1"/>
</dbReference>
<evidence type="ECO:0000256" key="1">
    <source>
        <dbReference type="ARBA" id="ARBA00022801"/>
    </source>
</evidence>
<keyword evidence="1" id="KW-0378">Hydrolase</keyword>
<accession>A0A9E2P125</accession>
<dbReference type="PANTHER" id="PTHR31377:SF0">
    <property type="entry name" value="AGMATINE DEIMINASE-RELATED"/>
    <property type="match status" value="1"/>
</dbReference>